<keyword evidence="1" id="KW-0732">Signal</keyword>
<protein>
    <submittedName>
        <fullName evidence="2">Uncharacterized protein</fullName>
    </submittedName>
</protein>
<evidence type="ECO:0000256" key="1">
    <source>
        <dbReference type="SAM" id="SignalP"/>
    </source>
</evidence>
<proteinExistence type="predicted"/>
<dbReference type="EMBL" id="VSWC01000106">
    <property type="protein sequence ID" value="KAA1085681.1"/>
    <property type="molecule type" value="Genomic_DNA"/>
</dbReference>
<evidence type="ECO:0000313" key="4">
    <source>
        <dbReference type="Proteomes" id="UP000324748"/>
    </source>
</evidence>
<organism evidence="2 4">
    <name type="scientific">Puccinia graminis f. sp. tritici</name>
    <dbReference type="NCBI Taxonomy" id="56615"/>
    <lineage>
        <taxon>Eukaryota</taxon>
        <taxon>Fungi</taxon>
        <taxon>Dikarya</taxon>
        <taxon>Basidiomycota</taxon>
        <taxon>Pucciniomycotina</taxon>
        <taxon>Pucciniomycetes</taxon>
        <taxon>Pucciniales</taxon>
        <taxon>Pucciniaceae</taxon>
        <taxon>Puccinia</taxon>
    </lineage>
</organism>
<feature type="signal peptide" evidence="1">
    <location>
        <begin position="1"/>
        <end position="20"/>
    </location>
</feature>
<dbReference type="EMBL" id="VDEP01000036">
    <property type="protein sequence ID" value="KAA1136096.1"/>
    <property type="molecule type" value="Genomic_DNA"/>
</dbReference>
<evidence type="ECO:0000313" key="2">
    <source>
        <dbReference type="EMBL" id="KAA1085681.1"/>
    </source>
</evidence>
<evidence type="ECO:0000313" key="3">
    <source>
        <dbReference type="EMBL" id="KAA1136096.1"/>
    </source>
</evidence>
<comment type="caution">
    <text evidence="2">The sequence shown here is derived from an EMBL/GenBank/DDBJ whole genome shotgun (WGS) entry which is preliminary data.</text>
</comment>
<feature type="chain" id="PRO_5036366233" evidence="1">
    <location>
        <begin position="21"/>
        <end position="96"/>
    </location>
</feature>
<dbReference type="AlphaFoldDB" id="A0A5B0N8P7"/>
<evidence type="ECO:0000313" key="5">
    <source>
        <dbReference type="Proteomes" id="UP000325313"/>
    </source>
</evidence>
<keyword evidence="4" id="KW-1185">Reference proteome</keyword>
<dbReference type="Proteomes" id="UP000324748">
    <property type="component" value="Unassembled WGS sequence"/>
</dbReference>
<sequence>MYPNLFGLLLAPALHHLSSAGLQITYLAVTNLPIPRPSAKAARVMTRTLDENRCLDEKDIFLLCPRIKIINFENNVLKLFRLVSPRDYISSRIEMG</sequence>
<reference evidence="4 5" key="1">
    <citation type="submission" date="2019-05" db="EMBL/GenBank/DDBJ databases">
        <title>Emergence of the Ug99 lineage of the wheat stem rust pathogen through somatic hybridization.</title>
        <authorList>
            <person name="Li F."/>
            <person name="Upadhyaya N.M."/>
            <person name="Sperschneider J."/>
            <person name="Matny O."/>
            <person name="Nguyen-Phuc H."/>
            <person name="Mago R."/>
            <person name="Raley C."/>
            <person name="Miller M.E."/>
            <person name="Silverstein K.A.T."/>
            <person name="Henningsen E."/>
            <person name="Hirsch C.D."/>
            <person name="Visser B."/>
            <person name="Pretorius Z.A."/>
            <person name="Steffenson B.J."/>
            <person name="Schwessinger B."/>
            <person name="Dodds P.N."/>
            <person name="Figueroa M."/>
        </authorList>
    </citation>
    <scope>NUCLEOTIDE SEQUENCE [LARGE SCALE GENOMIC DNA]</scope>
    <source>
        <strain evidence="2">21-0</strain>
        <strain evidence="3 5">Ug99</strain>
    </source>
</reference>
<gene>
    <name evidence="2" type="ORF">PGT21_015100</name>
    <name evidence="3" type="ORF">PGTUg99_028678</name>
</gene>
<name>A0A5B0N8P7_PUCGR</name>
<dbReference type="Proteomes" id="UP000325313">
    <property type="component" value="Unassembled WGS sequence"/>
</dbReference>
<accession>A0A5B0N8P7</accession>